<accession>E4Y729</accession>
<evidence type="ECO:0000313" key="1">
    <source>
        <dbReference type="EMBL" id="CBY31429.1"/>
    </source>
</evidence>
<reference evidence="1" key="1">
    <citation type="journal article" date="2010" name="Science">
        <title>Plasticity of animal genome architecture unmasked by rapid evolution of a pelagic tunicate.</title>
        <authorList>
            <person name="Denoeud F."/>
            <person name="Henriet S."/>
            <person name="Mungpakdee S."/>
            <person name="Aury J.M."/>
            <person name="Da Silva C."/>
            <person name="Brinkmann H."/>
            <person name="Mikhaleva J."/>
            <person name="Olsen L.C."/>
            <person name="Jubin C."/>
            <person name="Canestro C."/>
            <person name="Bouquet J.M."/>
            <person name="Danks G."/>
            <person name="Poulain J."/>
            <person name="Campsteijn C."/>
            <person name="Adamski M."/>
            <person name="Cross I."/>
            <person name="Yadetie F."/>
            <person name="Muffato M."/>
            <person name="Louis A."/>
            <person name="Butcher S."/>
            <person name="Tsagkogeorga G."/>
            <person name="Konrad A."/>
            <person name="Singh S."/>
            <person name="Jensen M.F."/>
            <person name="Cong E.H."/>
            <person name="Eikeseth-Otteraa H."/>
            <person name="Noel B."/>
            <person name="Anthouard V."/>
            <person name="Porcel B.M."/>
            <person name="Kachouri-Lafond R."/>
            <person name="Nishino A."/>
            <person name="Ugolini M."/>
            <person name="Chourrout P."/>
            <person name="Nishida H."/>
            <person name="Aasland R."/>
            <person name="Huzurbazar S."/>
            <person name="Westhof E."/>
            <person name="Delsuc F."/>
            <person name="Lehrach H."/>
            <person name="Reinhardt R."/>
            <person name="Weissenbach J."/>
            <person name="Roy S.W."/>
            <person name="Artiguenave F."/>
            <person name="Postlethwait J.H."/>
            <person name="Manak J.R."/>
            <person name="Thompson E.M."/>
            <person name="Jaillon O."/>
            <person name="Du Pasquier L."/>
            <person name="Boudinot P."/>
            <person name="Liberles D.A."/>
            <person name="Volff J.N."/>
            <person name="Philippe H."/>
            <person name="Lenhard B."/>
            <person name="Roest Crollius H."/>
            <person name="Wincker P."/>
            <person name="Chourrout D."/>
        </authorList>
    </citation>
    <scope>NUCLEOTIDE SEQUENCE [LARGE SCALE GENOMIC DNA]</scope>
</reference>
<dbReference type="AlphaFoldDB" id="E4Y729"/>
<gene>
    <name evidence="1" type="ORF">GSOID_T00025334001</name>
</gene>
<name>E4Y729_OIKDI</name>
<dbReference type="Proteomes" id="UP000011014">
    <property type="component" value="Unassembled WGS sequence"/>
</dbReference>
<sequence length="66" mass="7968">MELCQEFLELLNKVDQLHDYSGMDPDIENERFRDCFNMDECDLNIVFEGLRWMNIDNADFRLVSFN</sequence>
<dbReference type="EMBL" id="FN654303">
    <property type="protein sequence ID" value="CBY31429.1"/>
    <property type="molecule type" value="Genomic_DNA"/>
</dbReference>
<proteinExistence type="predicted"/>
<protein>
    <submittedName>
        <fullName evidence="1">Uncharacterized protein</fullName>
    </submittedName>
</protein>
<organism evidence="1">
    <name type="scientific">Oikopleura dioica</name>
    <name type="common">Tunicate</name>
    <dbReference type="NCBI Taxonomy" id="34765"/>
    <lineage>
        <taxon>Eukaryota</taxon>
        <taxon>Metazoa</taxon>
        <taxon>Chordata</taxon>
        <taxon>Tunicata</taxon>
        <taxon>Appendicularia</taxon>
        <taxon>Copelata</taxon>
        <taxon>Oikopleuridae</taxon>
        <taxon>Oikopleura</taxon>
    </lineage>
</organism>